<organism evidence="1 2">
    <name type="scientific">Kingdonia uniflora</name>
    <dbReference type="NCBI Taxonomy" id="39325"/>
    <lineage>
        <taxon>Eukaryota</taxon>
        <taxon>Viridiplantae</taxon>
        <taxon>Streptophyta</taxon>
        <taxon>Embryophyta</taxon>
        <taxon>Tracheophyta</taxon>
        <taxon>Spermatophyta</taxon>
        <taxon>Magnoliopsida</taxon>
        <taxon>Ranunculales</taxon>
        <taxon>Circaeasteraceae</taxon>
        <taxon>Kingdonia</taxon>
    </lineage>
</organism>
<dbReference type="Proteomes" id="UP000541444">
    <property type="component" value="Unassembled WGS sequence"/>
</dbReference>
<dbReference type="OrthoDB" id="4733at2759"/>
<accession>A0A7J7MM70</accession>
<comment type="caution">
    <text evidence="1">The sequence shown here is derived from an EMBL/GenBank/DDBJ whole genome shotgun (WGS) entry which is preliminary data.</text>
</comment>
<feature type="non-terminal residue" evidence="1">
    <location>
        <position position="1"/>
    </location>
</feature>
<evidence type="ECO:0000313" key="1">
    <source>
        <dbReference type="EMBL" id="KAF6156045.1"/>
    </source>
</evidence>
<gene>
    <name evidence="1" type="ORF">GIB67_004949</name>
</gene>
<proteinExistence type="predicted"/>
<dbReference type="AlphaFoldDB" id="A0A7J7MM70"/>
<name>A0A7J7MM70_9MAGN</name>
<reference evidence="1 2" key="1">
    <citation type="journal article" date="2020" name="IScience">
        <title>Genome Sequencing of the Endangered Kingdonia uniflora (Circaeasteraceae, Ranunculales) Reveals Potential Mechanisms of Evolutionary Specialization.</title>
        <authorList>
            <person name="Sun Y."/>
            <person name="Deng T."/>
            <person name="Zhang A."/>
            <person name="Moore M.J."/>
            <person name="Landis J.B."/>
            <person name="Lin N."/>
            <person name="Zhang H."/>
            <person name="Zhang X."/>
            <person name="Huang J."/>
            <person name="Zhang X."/>
            <person name="Sun H."/>
            <person name="Wang H."/>
        </authorList>
    </citation>
    <scope>NUCLEOTIDE SEQUENCE [LARGE SCALE GENOMIC DNA]</scope>
    <source>
        <strain evidence="1">TB1705</strain>
        <tissue evidence="1">Leaf</tissue>
    </source>
</reference>
<evidence type="ECO:0000313" key="2">
    <source>
        <dbReference type="Proteomes" id="UP000541444"/>
    </source>
</evidence>
<keyword evidence="2" id="KW-1185">Reference proteome</keyword>
<dbReference type="EMBL" id="JACGCM010001389">
    <property type="protein sequence ID" value="KAF6156045.1"/>
    <property type="molecule type" value="Genomic_DNA"/>
</dbReference>
<protein>
    <submittedName>
        <fullName evidence="1">Uncharacterized protein</fullName>
    </submittedName>
</protein>
<sequence length="55" mass="6107">YPCIRADLDQNTIVGIGVPVFYKSQIDNASKRDNTQPCFPCDGSGACKFYLSLYI</sequence>